<dbReference type="Pfam" id="PF00385">
    <property type="entry name" value="Chromo"/>
    <property type="match status" value="1"/>
</dbReference>
<feature type="domain" description="BAH" evidence="13">
    <location>
        <begin position="127"/>
        <end position="246"/>
    </location>
</feature>
<feature type="compositionally biased region" description="Basic residues" evidence="11">
    <location>
        <begin position="20"/>
        <end position="30"/>
    </location>
</feature>
<dbReference type="Gene3D" id="3.40.50.150">
    <property type="entry name" value="Vaccinia Virus protein VP39"/>
    <property type="match status" value="2"/>
</dbReference>
<dbReference type="NCBIfam" id="TIGR00675">
    <property type="entry name" value="dcm"/>
    <property type="match status" value="1"/>
</dbReference>
<dbReference type="Proteomes" id="UP001237642">
    <property type="component" value="Unassembled WGS sequence"/>
</dbReference>
<dbReference type="Pfam" id="PF01426">
    <property type="entry name" value="BAH"/>
    <property type="match status" value="1"/>
</dbReference>
<evidence type="ECO:0000313" key="14">
    <source>
        <dbReference type="EMBL" id="KAK1382472.1"/>
    </source>
</evidence>
<keyword evidence="2 8" id="KW-0489">Methyltransferase</keyword>
<dbReference type="PROSITE" id="PS00094">
    <property type="entry name" value="C5_MTASE_1"/>
    <property type="match status" value="1"/>
</dbReference>
<evidence type="ECO:0000259" key="13">
    <source>
        <dbReference type="PROSITE" id="PS51038"/>
    </source>
</evidence>
<dbReference type="FunFam" id="3.90.120.10:FF:000003">
    <property type="entry name" value="DNA (cytosine-5)-methyltransferase 1"/>
    <property type="match status" value="1"/>
</dbReference>
<dbReference type="Gene3D" id="3.90.120.10">
    <property type="entry name" value="DNA Methylase, subunit A, domain 2"/>
    <property type="match status" value="1"/>
</dbReference>
<dbReference type="EC" id="2.1.1.37" evidence="10"/>
<comment type="subcellular location">
    <subcellularLocation>
        <location evidence="1">Nucleus</location>
    </subcellularLocation>
</comment>
<evidence type="ECO:0000256" key="4">
    <source>
        <dbReference type="ARBA" id="ARBA00022691"/>
    </source>
</evidence>
<evidence type="ECO:0000256" key="6">
    <source>
        <dbReference type="ARBA" id="ARBA00023242"/>
    </source>
</evidence>
<feature type="region of interest" description="Disordered" evidence="11">
    <location>
        <begin position="815"/>
        <end position="845"/>
    </location>
</feature>
<comment type="similarity">
    <text evidence="8 9">Belongs to the class I-like SAM-binding methyltransferase superfamily. C5-methyltransferase family.</text>
</comment>
<feature type="region of interest" description="Disordered" evidence="11">
    <location>
        <begin position="1"/>
        <end position="31"/>
    </location>
</feature>
<dbReference type="InterPro" id="IPR000953">
    <property type="entry name" value="Chromo/chromo_shadow_dom"/>
</dbReference>
<keyword evidence="6" id="KW-0539">Nucleus</keyword>
<dbReference type="GO" id="GO:0003682">
    <property type="term" value="F:chromatin binding"/>
    <property type="evidence" value="ECO:0007669"/>
    <property type="project" value="InterPro"/>
</dbReference>
<dbReference type="SMART" id="SM00298">
    <property type="entry name" value="CHROMO"/>
    <property type="match status" value="1"/>
</dbReference>
<dbReference type="InterPro" id="IPR001525">
    <property type="entry name" value="C5_MeTfrase"/>
</dbReference>
<evidence type="ECO:0000256" key="11">
    <source>
        <dbReference type="SAM" id="MobiDB-lite"/>
    </source>
</evidence>
<dbReference type="GO" id="GO:0044027">
    <property type="term" value="P:negative regulation of gene expression via chromosomal CpG island methylation"/>
    <property type="evidence" value="ECO:0007669"/>
    <property type="project" value="TreeGrafter"/>
</dbReference>
<feature type="active site" evidence="8">
    <location>
        <position position="468"/>
    </location>
</feature>
<dbReference type="AlphaFoldDB" id="A0AAD8MRN5"/>
<evidence type="ECO:0000259" key="12">
    <source>
        <dbReference type="PROSITE" id="PS50013"/>
    </source>
</evidence>
<evidence type="ECO:0000256" key="7">
    <source>
        <dbReference type="ARBA" id="ARBA00047422"/>
    </source>
</evidence>
<evidence type="ECO:0000256" key="2">
    <source>
        <dbReference type="ARBA" id="ARBA00022603"/>
    </source>
</evidence>
<keyword evidence="15" id="KW-1185">Reference proteome</keyword>
<dbReference type="InterPro" id="IPR001025">
    <property type="entry name" value="BAH_dom"/>
</dbReference>
<dbReference type="InterPro" id="IPR029063">
    <property type="entry name" value="SAM-dependent_MTases_sf"/>
</dbReference>
<keyword evidence="5" id="KW-0238">DNA-binding</keyword>
<keyword evidence="4 8" id="KW-0949">S-adenosyl-L-methionine</keyword>
<dbReference type="CDD" id="cd18635">
    <property type="entry name" value="CD_CMT3_like"/>
    <property type="match status" value="1"/>
</dbReference>
<dbReference type="PROSITE" id="PS50013">
    <property type="entry name" value="CHROMO_2"/>
    <property type="match status" value="1"/>
</dbReference>
<dbReference type="GO" id="GO:0005634">
    <property type="term" value="C:nucleus"/>
    <property type="evidence" value="ECO:0007669"/>
    <property type="project" value="UniProtKB-SubCell"/>
</dbReference>
<dbReference type="GO" id="GO:0032259">
    <property type="term" value="P:methylation"/>
    <property type="evidence" value="ECO:0007669"/>
    <property type="project" value="UniProtKB-KW"/>
</dbReference>
<reference evidence="14" key="1">
    <citation type="submission" date="2023-02" db="EMBL/GenBank/DDBJ databases">
        <title>Genome of toxic invasive species Heracleum sosnowskyi carries increased number of genes despite the absence of recent whole-genome duplications.</title>
        <authorList>
            <person name="Schelkunov M."/>
            <person name="Shtratnikova V."/>
            <person name="Makarenko M."/>
            <person name="Klepikova A."/>
            <person name="Omelchenko D."/>
            <person name="Novikova G."/>
            <person name="Obukhova E."/>
            <person name="Bogdanov V."/>
            <person name="Penin A."/>
            <person name="Logacheva M."/>
        </authorList>
    </citation>
    <scope>NUCLEOTIDE SEQUENCE</scope>
    <source>
        <strain evidence="14">Hsosn_3</strain>
        <tissue evidence="14">Leaf</tissue>
    </source>
</reference>
<feature type="domain" description="Chromo" evidence="12">
    <location>
        <begin position="390"/>
        <end position="443"/>
    </location>
</feature>
<reference evidence="14" key="2">
    <citation type="submission" date="2023-05" db="EMBL/GenBank/DDBJ databases">
        <authorList>
            <person name="Schelkunov M.I."/>
        </authorList>
    </citation>
    <scope>NUCLEOTIDE SEQUENCE</scope>
    <source>
        <strain evidence="14">Hsosn_3</strain>
        <tissue evidence="14">Leaf</tissue>
    </source>
</reference>
<dbReference type="InterPro" id="IPR043151">
    <property type="entry name" value="BAH_sf"/>
</dbReference>
<dbReference type="InterPro" id="IPR023780">
    <property type="entry name" value="Chromo_domain"/>
</dbReference>
<comment type="catalytic activity">
    <reaction evidence="7 10">
        <text>a 2'-deoxycytidine in DNA + S-adenosyl-L-methionine = a 5-methyl-2'-deoxycytidine in DNA + S-adenosyl-L-homocysteine + H(+)</text>
        <dbReference type="Rhea" id="RHEA:13681"/>
        <dbReference type="Rhea" id="RHEA-COMP:11369"/>
        <dbReference type="Rhea" id="RHEA-COMP:11370"/>
        <dbReference type="ChEBI" id="CHEBI:15378"/>
        <dbReference type="ChEBI" id="CHEBI:57856"/>
        <dbReference type="ChEBI" id="CHEBI:59789"/>
        <dbReference type="ChEBI" id="CHEBI:85452"/>
        <dbReference type="ChEBI" id="CHEBI:85454"/>
        <dbReference type="EC" id="2.1.1.37"/>
    </reaction>
</comment>
<dbReference type="SUPFAM" id="SSF53335">
    <property type="entry name" value="S-adenosyl-L-methionine-dependent methyltransferases"/>
    <property type="match status" value="1"/>
</dbReference>
<dbReference type="PROSITE" id="PS51038">
    <property type="entry name" value="BAH"/>
    <property type="match status" value="1"/>
</dbReference>
<evidence type="ECO:0000256" key="3">
    <source>
        <dbReference type="ARBA" id="ARBA00022679"/>
    </source>
</evidence>
<dbReference type="PROSITE" id="PS00598">
    <property type="entry name" value="CHROMO_1"/>
    <property type="match status" value="1"/>
</dbReference>
<dbReference type="EMBL" id="JAUIZM010000005">
    <property type="protein sequence ID" value="KAK1382472.1"/>
    <property type="molecule type" value="Genomic_DNA"/>
</dbReference>
<dbReference type="PRINTS" id="PR00105">
    <property type="entry name" value="C5METTRFRASE"/>
</dbReference>
<dbReference type="GO" id="GO:0003886">
    <property type="term" value="F:DNA (cytosine-5-)-methyltransferase activity"/>
    <property type="evidence" value="ECO:0007669"/>
    <property type="project" value="UniProtKB-EC"/>
</dbReference>
<comment type="caution">
    <text evidence="14">The sequence shown here is derived from an EMBL/GenBank/DDBJ whole genome shotgun (WGS) entry which is preliminary data.</text>
</comment>
<name>A0AAD8MRN5_9APIA</name>
<protein>
    <recommendedName>
        <fullName evidence="10">Cytosine-specific methyltransferase</fullName>
        <ecNumber evidence="10">2.1.1.37</ecNumber>
    </recommendedName>
</protein>
<accession>A0AAD8MRN5</accession>
<keyword evidence="3 8" id="KW-0808">Transferase</keyword>
<proteinExistence type="inferred from homology"/>
<dbReference type="InterPro" id="IPR018117">
    <property type="entry name" value="C5_DNA_meth_AS"/>
</dbReference>
<gene>
    <name evidence="14" type="ORF">POM88_020207</name>
</gene>
<evidence type="ECO:0000313" key="15">
    <source>
        <dbReference type="Proteomes" id="UP001237642"/>
    </source>
</evidence>
<dbReference type="PANTHER" id="PTHR10629:SF50">
    <property type="entry name" value="DNA (CYTOSINE-5)-METHYLTRANSFERASE CMT3"/>
    <property type="match status" value="1"/>
</dbReference>
<dbReference type="GO" id="GO:0003677">
    <property type="term" value="F:DNA binding"/>
    <property type="evidence" value="ECO:0007669"/>
    <property type="project" value="UniProtKB-KW"/>
</dbReference>
<evidence type="ECO:0000256" key="9">
    <source>
        <dbReference type="RuleBase" id="RU000416"/>
    </source>
</evidence>
<dbReference type="InterPro" id="IPR050390">
    <property type="entry name" value="C5-Methyltransferase"/>
</dbReference>
<evidence type="ECO:0000256" key="1">
    <source>
        <dbReference type="ARBA" id="ARBA00004123"/>
    </source>
</evidence>
<organism evidence="14 15">
    <name type="scientific">Heracleum sosnowskyi</name>
    <dbReference type="NCBI Taxonomy" id="360622"/>
    <lineage>
        <taxon>Eukaryota</taxon>
        <taxon>Viridiplantae</taxon>
        <taxon>Streptophyta</taxon>
        <taxon>Embryophyta</taxon>
        <taxon>Tracheophyta</taxon>
        <taxon>Spermatophyta</taxon>
        <taxon>Magnoliopsida</taxon>
        <taxon>eudicotyledons</taxon>
        <taxon>Gunneridae</taxon>
        <taxon>Pentapetalae</taxon>
        <taxon>asterids</taxon>
        <taxon>campanulids</taxon>
        <taxon>Apiales</taxon>
        <taxon>Apiaceae</taxon>
        <taxon>Apioideae</taxon>
        <taxon>apioid superclade</taxon>
        <taxon>Tordylieae</taxon>
        <taxon>Tordyliinae</taxon>
        <taxon>Heracleum</taxon>
    </lineage>
</organism>
<sequence length="845" mass="95084">MARKRKAPKSSSNGEASAKKPARSSKRSKAKAIVEEDHFVLDHSDAEDENVVESIGEARVARVAKRPQTEEESVFIGKPVDIEEAKLRWPHRYLSQIIGTPEAESLKSEVKKCQARRHYTEARVDGRTFDLGDDAHVLAGEGKDNYICRIVEMFEGVDGEPYITSQWFYKAKDTVIKDCSDLIEDKRVFLSTIQDDNHLDCLIAKIKILQLPLNADIKTKSAAVTKCDYYYDMLYYVPFSTFLKPQQDDTEDGTKSGSTISSEIDVCKDEGSKNPKEMKLLDLFSGCGAMSTGLCLGANLSGVKLVTKWAVDLNKNACQSLKYNHPETEVRNEKVEEFLALLKEWERLCGKFSLTGDKGCQQQILSSENESNHEDEEEEEEEIVDTDEIFEVDEILSLCYGLPEGQKEVGLYFKIRWKGYGEEDDTWEPEDGLSGAQDKLKEFVTNGFNSKILPLPGDADIICGGPPCQGISGFNRFRDSKNPLKDPKNEQLLFYMKIVEFLRPKFVLMENVVDLLRFSEGFLGRYALGRLVGMNYQARLGMMAAGAYGLPQFRMRVFLWGAHHTVKLPQFPLPTHNVVVRGHSPVEFESNAVTYDEGSAPKLEDKLYLRDAISDLPAVENDEDRDEMPYGADPITDFQKFIRLGKEEIQGAAQSNCLLYDHRPLKLNIEDHQRVCLIPVRKGANFRDLKGVKVRPDNKVEWDPTIERVLLPSGKPLVPDYAMTYVKGTSLKPFGRLWWDETVPTVVTRAEPHNQIIIHPGQNRVLTVRENARLQGFPDYYKLFGSIKQRYIQVGNAVAVPVARALGYSLGLSVKGGGGSPSQEPTFTLPTKFPNIKDCQPSATD</sequence>
<dbReference type="PANTHER" id="PTHR10629">
    <property type="entry name" value="CYTOSINE-SPECIFIC METHYLTRANSFERASE"/>
    <property type="match status" value="1"/>
</dbReference>
<dbReference type="InterPro" id="IPR016197">
    <property type="entry name" value="Chromo-like_dom_sf"/>
</dbReference>
<dbReference type="Pfam" id="PF00145">
    <property type="entry name" value="DNA_methylase"/>
    <property type="match status" value="1"/>
</dbReference>
<evidence type="ECO:0000256" key="8">
    <source>
        <dbReference type="PROSITE-ProRule" id="PRU01016"/>
    </source>
</evidence>
<dbReference type="SUPFAM" id="SSF54160">
    <property type="entry name" value="Chromo domain-like"/>
    <property type="match status" value="1"/>
</dbReference>
<evidence type="ECO:0000256" key="5">
    <source>
        <dbReference type="ARBA" id="ARBA00023125"/>
    </source>
</evidence>
<dbReference type="SMART" id="SM00439">
    <property type="entry name" value="BAH"/>
    <property type="match status" value="1"/>
</dbReference>
<dbReference type="InterPro" id="IPR023779">
    <property type="entry name" value="Chromodomain_CS"/>
</dbReference>
<evidence type="ECO:0000256" key="10">
    <source>
        <dbReference type="RuleBase" id="RU000417"/>
    </source>
</evidence>
<dbReference type="PROSITE" id="PS51679">
    <property type="entry name" value="SAM_MT_C5"/>
    <property type="match status" value="1"/>
</dbReference>
<dbReference type="Gene3D" id="2.30.30.490">
    <property type="match status" value="1"/>
</dbReference>